<dbReference type="KEGG" id="dbr:Deba_2363"/>
<dbReference type="SUPFAM" id="SSF53323">
    <property type="entry name" value="Pyruvate-ferredoxin oxidoreductase, PFOR, domain III"/>
    <property type="match status" value="1"/>
</dbReference>
<organism evidence="3 4">
    <name type="scientific">Desulfarculus baarsii (strain ATCC 33931 / DSM 2075 / LMG 7858 / VKM B-1802 / 2st14)</name>
    <dbReference type="NCBI Taxonomy" id="644282"/>
    <lineage>
        <taxon>Bacteria</taxon>
        <taxon>Pseudomonadati</taxon>
        <taxon>Thermodesulfobacteriota</taxon>
        <taxon>Desulfarculia</taxon>
        <taxon>Desulfarculales</taxon>
        <taxon>Desulfarculaceae</taxon>
        <taxon>Desulfarculus</taxon>
    </lineage>
</organism>
<dbReference type="RefSeq" id="WP_013259164.1">
    <property type="nucleotide sequence ID" value="NC_014365.1"/>
</dbReference>
<keyword evidence="3" id="KW-0670">Pyruvate</keyword>
<accession>E1QJI2</accession>
<dbReference type="GO" id="GO:0016903">
    <property type="term" value="F:oxidoreductase activity, acting on the aldehyde or oxo group of donors"/>
    <property type="evidence" value="ECO:0007669"/>
    <property type="project" value="InterPro"/>
</dbReference>
<evidence type="ECO:0000313" key="4">
    <source>
        <dbReference type="Proteomes" id="UP000009047"/>
    </source>
</evidence>
<feature type="domain" description="Pyruvate/ketoisovalerate oxidoreductase catalytic" evidence="2">
    <location>
        <begin position="11"/>
        <end position="174"/>
    </location>
</feature>
<dbReference type="InterPro" id="IPR052554">
    <property type="entry name" value="2-oxoglutarate_synth_KorC"/>
</dbReference>
<dbReference type="InterPro" id="IPR019752">
    <property type="entry name" value="Pyrv/ketoisovalerate_OxRed_cat"/>
</dbReference>
<dbReference type="Pfam" id="PF01558">
    <property type="entry name" value="POR"/>
    <property type="match status" value="1"/>
</dbReference>
<dbReference type="InterPro" id="IPR002869">
    <property type="entry name" value="Pyrv_flavodox_OxRed_cen"/>
</dbReference>
<dbReference type="Proteomes" id="UP000009047">
    <property type="component" value="Chromosome"/>
</dbReference>
<dbReference type="eggNOG" id="COG1014">
    <property type="taxonomic scope" value="Bacteria"/>
</dbReference>
<dbReference type="Gene3D" id="3.40.920.10">
    <property type="entry name" value="Pyruvate-ferredoxin oxidoreductase, PFOR, domain III"/>
    <property type="match status" value="1"/>
</dbReference>
<dbReference type="PANTHER" id="PTHR42730">
    <property type="entry name" value="2-OXOGLUTARATE SYNTHASE SUBUNIT KORC"/>
    <property type="match status" value="1"/>
</dbReference>
<keyword evidence="4" id="KW-1185">Reference proteome</keyword>
<dbReference type="HOGENOM" id="CLU_087284_0_1_7"/>
<name>E1QJI2_DESB2</name>
<evidence type="ECO:0000259" key="2">
    <source>
        <dbReference type="Pfam" id="PF01558"/>
    </source>
</evidence>
<evidence type="ECO:0000313" key="3">
    <source>
        <dbReference type="EMBL" id="ADK85725.1"/>
    </source>
</evidence>
<protein>
    <submittedName>
        <fullName evidence="3">Pyruvate/ketoisovalerate oxidoreductase</fullName>
    </submittedName>
</protein>
<dbReference type="EMBL" id="CP002085">
    <property type="protein sequence ID" value="ADK85725.1"/>
    <property type="molecule type" value="Genomic_DNA"/>
</dbReference>
<evidence type="ECO:0000256" key="1">
    <source>
        <dbReference type="ARBA" id="ARBA00023002"/>
    </source>
</evidence>
<reference evidence="3 4" key="1">
    <citation type="journal article" date="2010" name="Stand. Genomic Sci.">
        <title>Complete genome sequence of Desulfarculus baarsii type strain (2st14).</title>
        <authorList>
            <person name="Sun H."/>
            <person name="Spring S."/>
            <person name="Lapidus A."/>
            <person name="Davenport K."/>
            <person name="Del Rio T.G."/>
            <person name="Tice H."/>
            <person name="Nolan M."/>
            <person name="Copeland A."/>
            <person name="Cheng J.F."/>
            <person name="Lucas S."/>
            <person name="Tapia R."/>
            <person name="Goodwin L."/>
            <person name="Pitluck S."/>
            <person name="Ivanova N."/>
            <person name="Pagani I."/>
            <person name="Mavromatis K."/>
            <person name="Ovchinnikova G."/>
            <person name="Pati A."/>
            <person name="Chen A."/>
            <person name="Palaniappan K."/>
            <person name="Hauser L."/>
            <person name="Chang Y.J."/>
            <person name="Jeffries C.D."/>
            <person name="Detter J.C."/>
            <person name="Han C."/>
            <person name="Rohde M."/>
            <person name="Brambilla E."/>
            <person name="Goker M."/>
            <person name="Woyke T."/>
            <person name="Bristow J."/>
            <person name="Eisen J.A."/>
            <person name="Markowitz V."/>
            <person name="Hugenholtz P."/>
            <person name="Kyrpides N.C."/>
            <person name="Klenk H.P."/>
            <person name="Land M."/>
        </authorList>
    </citation>
    <scope>NUCLEOTIDE SEQUENCE [LARGE SCALE GENOMIC DNA]</scope>
    <source>
        <strain evidence="4">ATCC 33931 / DSM 2075 / LMG 7858 / VKM B-1802 / 2st14</strain>
    </source>
</reference>
<keyword evidence="1" id="KW-0560">Oxidoreductase</keyword>
<proteinExistence type="predicted"/>
<sequence>MTVKSIFAGFGGQGVLLMGYTLALTAMNEGKEVTYLPSYGAEVRGGTANCTVVVSDQPIASPVASSPDIIVVMNNPSLLRFANIVRPGGMVLINEDLVRDQIGRDDVKIIKAPVNSIAHDLGEDRSANVVMLGAMAQATGVVGLDALKEALAATGLGKKAKVLELNRRALDAGADHVRRLAAKES</sequence>
<dbReference type="AlphaFoldDB" id="E1QJI2"/>
<dbReference type="OrthoDB" id="9789125at2"/>
<gene>
    <name evidence="3" type="ordered locus">Deba_2363</name>
</gene>
<dbReference type="STRING" id="644282.Deba_2363"/>
<dbReference type="PANTHER" id="PTHR42730:SF1">
    <property type="entry name" value="2-OXOGLUTARATE SYNTHASE SUBUNIT KORC"/>
    <property type="match status" value="1"/>
</dbReference>